<comment type="caution">
    <text evidence="1">The sequence shown here is derived from an EMBL/GenBank/DDBJ whole genome shotgun (WGS) entry which is preliminary data.</text>
</comment>
<accession>A0ACC0W5W6</accession>
<proteinExistence type="predicted"/>
<evidence type="ECO:0000313" key="2">
    <source>
        <dbReference type="Proteomes" id="UP001163321"/>
    </source>
</evidence>
<keyword evidence="2" id="KW-1185">Reference proteome</keyword>
<evidence type="ECO:0000313" key="1">
    <source>
        <dbReference type="EMBL" id="KAI9913489.1"/>
    </source>
</evidence>
<name>A0ACC0W5W6_9STRA</name>
<reference evidence="1 2" key="1">
    <citation type="journal article" date="2022" name="bioRxiv">
        <title>The genome of the oomycete Peronosclerospora sorghi, a cosmopolitan pathogen of maize and sorghum, is inflated with dispersed pseudogenes.</title>
        <authorList>
            <person name="Fletcher K."/>
            <person name="Martin F."/>
            <person name="Isakeit T."/>
            <person name="Cavanaugh K."/>
            <person name="Magill C."/>
            <person name="Michelmore R."/>
        </authorList>
    </citation>
    <scope>NUCLEOTIDE SEQUENCE [LARGE SCALE GENOMIC DNA]</scope>
    <source>
        <strain evidence="1">P6</strain>
    </source>
</reference>
<sequence>MKDLTKHNAENQRKLKASCAAMGFEVTGIIIMILLKLPNRTKLAIFSDFCRFTRDHGIEKDESEYLAAVSEDIVVTAEVLGLSRHFLQDCQSRVGVFAQARLQVCR</sequence>
<dbReference type="Proteomes" id="UP001163321">
    <property type="component" value="Chromosome 4"/>
</dbReference>
<dbReference type="EMBL" id="CM047583">
    <property type="protein sequence ID" value="KAI9913489.1"/>
    <property type="molecule type" value="Genomic_DNA"/>
</dbReference>
<gene>
    <name evidence="1" type="ORF">PsorP6_006502</name>
</gene>
<organism evidence="1 2">
    <name type="scientific">Peronosclerospora sorghi</name>
    <dbReference type="NCBI Taxonomy" id="230839"/>
    <lineage>
        <taxon>Eukaryota</taxon>
        <taxon>Sar</taxon>
        <taxon>Stramenopiles</taxon>
        <taxon>Oomycota</taxon>
        <taxon>Peronosporomycetes</taxon>
        <taxon>Peronosporales</taxon>
        <taxon>Peronosporaceae</taxon>
        <taxon>Peronosclerospora</taxon>
    </lineage>
</organism>
<protein>
    <submittedName>
        <fullName evidence="1">Uncharacterized protein</fullName>
    </submittedName>
</protein>